<dbReference type="Gene3D" id="3.30.2350.10">
    <property type="entry name" value="Pseudouridine synthase"/>
    <property type="match status" value="1"/>
</dbReference>
<gene>
    <name evidence="5" type="primary">truB</name>
    <name evidence="8" type="ORF">GIS02_05595</name>
</gene>
<protein>
    <recommendedName>
        <fullName evidence="5">Probable tRNA pseudouridine synthase B</fullName>
        <ecNumber evidence="5">5.4.99.25</ecNumber>
    </recommendedName>
    <alternativeName>
        <fullName evidence="5">tRNA pseudouridine(55) synthase</fullName>
        <shortName evidence="5">Psi55 synthase</shortName>
    </alternativeName>
    <alternativeName>
        <fullName evidence="5">tRNA pseudouridylate synthase</fullName>
    </alternativeName>
    <alternativeName>
        <fullName evidence="5">tRNA-uridine isomerase</fullName>
    </alternativeName>
</protein>
<dbReference type="InterPro" id="IPR015947">
    <property type="entry name" value="PUA-like_sf"/>
</dbReference>
<dbReference type="PANTHER" id="PTHR23127">
    <property type="entry name" value="CENTROMERE/MICROTUBULE BINDING PROTEIN CBF5"/>
    <property type="match status" value="1"/>
</dbReference>
<evidence type="ECO:0000313" key="8">
    <source>
        <dbReference type="EMBL" id="NMG83661.1"/>
    </source>
</evidence>
<dbReference type="GO" id="GO:0000495">
    <property type="term" value="P:box H/ACA sno(s)RNA 3'-end processing"/>
    <property type="evidence" value="ECO:0007669"/>
    <property type="project" value="TreeGrafter"/>
</dbReference>
<dbReference type="Pfam" id="PF01509">
    <property type="entry name" value="TruB_N"/>
    <property type="match status" value="1"/>
</dbReference>
<evidence type="ECO:0000256" key="5">
    <source>
        <dbReference type="HAMAP-Rule" id="MF_01081"/>
    </source>
</evidence>
<dbReference type="InterPro" id="IPR012960">
    <property type="entry name" value="Dyskerin-like"/>
</dbReference>
<dbReference type="SMART" id="SM01136">
    <property type="entry name" value="DKCLD"/>
    <property type="match status" value="1"/>
</dbReference>
<dbReference type="NCBIfam" id="TIGR00425">
    <property type="entry name" value="CBF5"/>
    <property type="match status" value="1"/>
</dbReference>
<dbReference type="Pfam" id="PF08068">
    <property type="entry name" value="DKCLD"/>
    <property type="match status" value="1"/>
</dbReference>
<organism evidence="8 9">
    <name type="scientific">Candidatus Ethanoperedens thermophilum</name>
    <dbReference type="NCBI Taxonomy" id="2766897"/>
    <lineage>
        <taxon>Archaea</taxon>
        <taxon>Methanobacteriati</taxon>
        <taxon>Methanobacteriota</taxon>
        <taxon>Stenosarchaea group</taxon>
        <taxon>Methanomicrobia</taxon>
        <taxon>Methanosarcinales</taxon>
        <taxon>Methanosarcinales incertae sedis</taxon>
        <taxon>GOM Arc I cluster</taxon>
        <taxon>Candidatus Ethanoperedens</taxon>
    </lineage>
</organism>
<dbReference type="GO" id="GO:0160148">
    <property type="term" value="F:tRNA pseudouridine(55) synthase activity"/>
    <property type="evidence" value="ECO:0007669"/>
    <property type="project" value="UniProtKB-EC"/>
</dbReference>
<keyword evidence="2 5" id="KW-0413">Isomerase</keyword>
<evidence type="ECO:0000256" key="1">
    <source>
        <dbReference type="ARBA" id="ARBA00022694"/>
    </source>
</evidence>
<dbReference type="NCBIfam" id="NF003280">
    <property type="entry name" value="PRK04270.1"/>
    <property type="match status" value="1"/>
</dbReference>
<proteinExistence type="inferred from homology"/>
<feature type="domain" description="Dyskerin-like" evidence="7">
    <location>
        <begin position="1"/>
        <end position="49"/>
    </location>
</feature>
<reference evidence="8" key="1">
    <citation type="journal article" date="2020" name="MBio">
        <title>'Candidatus Ethanoperedens,' a Thermophilic Genus of Archaea Mediating the Anaerobic Oxidation of Ethane.</title>
        <authorList>
            <person name="Hahn C.J."/>
            <person name="Laso-Perez R."/>
            <person name="Vulcano F."/>
            <person name="Vaziourakis K.M."/>
            <person name="Stokke R."/>
            <person name="Steen I.H."/>
            <person name="Teske A."/>
            <person name="Boetius A."/>
            <person name="Liebeke M."/>
            <person name="Amann R."/>
            <person name="Knittel K."/>
            <person name="Wegener G."/>
        </authorList>
    </citation>
    <scope>NUCLEOTIDE SEQUENCE</scope>
    <source>
        <strain evidence="8">GoM-Arc1-LC-WB58</strain>
    </source>
</reference>
<dbReference type="PROSITE" id="PS50890">
    <property type="entry name" value="PUA"/>
    <property type="match status" value="1"/>
</dbReference>
<dbReference type="SUPFAM" id="SSF88697">
    <property type="entry name" value="PUA domain-like"/>
    <property type="match status" value="1"/>
</dbReference>
<dbReference type="Pfam" id="PF01472">
    <property type="entry name" value="PUA"/>
    <property type="match status" value="1"/>
</dbReference>
<dbReference type="CDD" id="cd02572">
    <property type="entry name" value="PseudoU_synth_hDyskerin"/>
    <property type="match status" value="1"/>
</dbReference>
<dbReference type="GO" id="GO:0003723">
    <property type="term" value="F:RNA binding"/>
    <property type="evidence" value="ECO:0007669"/>
    <property type="project" value="InterPro"/>
</dbReference>
<evidence type="ECO:0000259" key="6">
    <source>
        <dbReference type="SMART" id="SM00359"/>
    </source>
</evidence>
<dbReference type="EC" id="5.4.99.25" evidence="5"/>
<comment type="caution">
    <text evidence="8">The sequence shown here is derived from an EMBL/GenBank/DDBJ whole genome shotgun (WGS) entry which is preliminary data.</text>
</comment>
<dbReference type="Gene3D" id="2.30.130.10">
    <property type="entry name" value="PUA domain"/>
    <property type="match status" value="1"/>
</dbReference>
<evidence type="ECO:0000259" key="7">
    <source>
        <dbReference type="SMART" id="SM01136"/>
    </source>
</evidence>
<comment type="function">
    <text evidence="3 5">Could be responsible for synthesis of pseudouridine from uracil-55 in the psi GC loop of transfer RNAs.</text>
</comment>
<dbReference type="InterPro" id="IPR004802">
    <property type="entry name" value="tRNA_PsdUridine_synth_B_fam"/>
</dbReference>
<evidence type="ECO:0000256" key="2">
    <source>
        <dbReference type="ARBA" id="ARBA00023235"/>
    </source>
</evidence>
<dbReference type="GO" id="GO:0031119">
    <property type="term" value="P:tRNA pseudouridine synthesis"/>
    <property type="evidence" value="ECO:0007669"/>
    <property type="project" value="UniProtKB-UniRule"/>
</dbReference>
<feature type="domain" description="PUA" evidence="6">
    <location>
        <begin position="236"/>
        <end position="310"/>
    </location>
</feature>
<feature type="active site" description="Nucleophile" evidence="5">
    <location>
        <position position="68"/>
    </location>
</feature>
<dbReference type="InterPro" id="IPR032819">
    <property type="entry name" value="TruB_C"/>
</dbReference>
<keyword evidence="1 5" id="KW-0819">tRNA processing</keyword>
<dbReference type="FunFam" id="3.30.2350.10:FF:000001">
    <property type="entry name" value="H/ACA ribonucleoprotein complex subunit CBF5"/>
    <property type="match status" value="1"/>
</dbReference>
<dbReference type="InterPro" id="IPR026326">
    <property type="entry name" value="TruB_arch"/>
</dbReference>
<comment type="similarity">
    <text evidence="4 5">Belongs to the pseudouridine synthase TruB family. Type 2 subfamily.</text>
</comment>
<dbReference type="SMART" id="SM00359">
    <property type="entry name" value="PUA"/>
    <property type="match status" value="1"/>
</dbReference>
<evidence type="ECO:0000313" key="9">
    <source>
        <dbReference type="Proteomes" id="UP000606580"/>
    </source>
</evidence>
<accession>A0A848DBQ2</accession>
<dbReference type="GO" id="GO:0031118">
    <property type="term" value="P:rRNA pseudouridine synthesis"/>
    <property type="evidence" value="ECO:0007669"/>
    <property type="project" value="TreeGrafter"/>
</dbReference>
<dbReference type="InterPro" id="IPR002501">
    <property type="entry name" value="PsdUridine_synth_N"/>
</dbReference>
<sequence length="327" mass="36154">MKRETIVLKESAANTNYGCCPTQRPVTEYIKRGVVNLDKPKGPTSHEVASWVKKILHVTRAGHSGTLDPKVTGLLPIMLGDATRAIDALRLSGKEYICLMRLHRRTQSTLIREICKEFTGAIYQTPPIKSAVKRELRIRHIYYINILELTSTEVLMQVGCEAGTYIRKLCHDIGLALGCGAHMQELRRTGAGPLTEDTAVTLHALKDAYTVWVEEGDEKELRTVIQPVETALIHLPRITIFDTAVDAICHGAPLATPGITSIETSINKGDNVAIYTLKGEIVATAIAALSTDDMIKEKKVIAATTKHVLMDPNTYPMHWKKQRAEVV</sequence>
<comment type="catalytic activity">
    <reaction evidence="5">
        <text>uridine(55) in tRNA = pseudouridine(55) in tRNA</text>
        <dbReference type="Rhea" id="RHEA:42532"/>
        <dbReference type="Rhea" id="RHEA-COMP:10101"/>
        <dbReference type="Rhea" id="RHEA-COMP:10102"/>
        <dbReference type="ChEBI" id="CHEBI:65314"/>
        <dbReference type="ChEBI" id="CHEBI:65315"/>
        <dbReference type="EC" id="5.4.99.25"/>
    </reaction>
</comment>
<dbReference type="GO" id="GO:0031120">
    <property type="term" value="P:snRNA pseudouridine synthesis"/>
    <property type="evidence" value="ECO:0007669"/>
    <property type="project" value="TreeGrafter"/>
</dbReference>
<name>A0A848DBQ2_9EURY</name>
<dbReference type="HAMAP" id="MF_01081">
    <property type="entry name" value="TruB_arch"/>
    <property type="match status" value="1"/>
</dbReference>
<dbReference type="EMBL" id="WNEG01000095">
    <property type="protein sequence ID" value="NMG83661.1"/>
    <property type="molecule type" value="Genomic_DNA"/>
</dbReference>
<dbReference type="PANTHER" id="PTHR23127:SF0">
    <property type="entry name" value="H_ACA RIBONUCLEOPROTEIN COMPLEX SUBUNIT DKC1"/>
    <property type="match status" value="1"/>
</dbReference>
<dbReference type="SUPFAM" id="SSF55120">
    <property type="entry name" value="Pseudouridine synthase"/>
    <property type="match status" value="1"/>
</dbReference>
<dbReference type="Pfam" id="PF16198">
    <property type="entry name" value="TruB_C_2"/>
    <property type="match status" value="1"/>
</dbReference>
<dbReference type="InterPro" id="IPR002478">
    <property type="entry name" value="PUA"/>
</dbReference>
<evidence type="ECO:0000256" key="3">
    <source>
        <dbReference type="ARBA" id="ARBA00060072"/>
    </source>
</evidence>
<dbReference type="CDD" id="cd21148">
    <property type="entry name" value="PUA_Cbf5"/>
    <property type="match status" value="1"/>
</dbReference>
<dbReference type="InterPro" id="IPR020103">
    <property type="entry name" value="PsdUridine_synth_cat_dom_sf"/>
</dbReference>
<dbReference type="GO" id="GO:1990481">
    <property type="term" value="P:mRNA pseudouridine synthesis"/>
    <property type="evidence" value="ECO:0007669"/>
    <property type="project" value="TreeGrafter"/>
</dbReference>
<dbReference type="Proteomes" id="UP000606580">
    <property type="component" value="Unassembled WGS sequence"/>
</dbReference>
<dbReference type="InterPro" id="IPR036974">
    <property type="entry name" value="PUA_sf"/>
</dbReference>
<dbReference type="AlphaFoldDB" id="A0A848DBQ2"/>
<evidence type="ECO:0000256" key="4">
    <source>
        <dbReference type="ARBA" id="ARBA00060775"/>
    </source>
</evidence>